<evidence type="ECO:0000259" key="1">
    <source>
        <dbReference type="Pfam" id="PF07171"/>
    </source>
</evidence>
<dbReference type="STRING" id="1770053.SAMN05216551_11127"/>
<dbReference type="InterPro" id="IPR010799">
    <property type="entry name" value="MlrC_C"/>
</dbReference>
<feature type="domain" description="Microcystin LR degradation protein MlrC N-terminal" evidence="2">
    <location>
        <begin position="5"/>
        <end position="299"/>
    </location>
</feature>
<keyword evidence="4" id="KW-1185">Reference proteome</keyword>
<sequence>MNNIRIAVLHFVHETVTFLSNPTTVDDFIYEGSPAQGEALLRIDPKSYMGGFVKVAREYGGVELVGIESPLQPKTGIGSGWITNEAYELFVGKMIAGLQEQGPFDGVFLALHGAAAVTGIARPEAELARRVREVVGKNAFIAATFDPHGNEDEAFLESADLAFTVKYYPHYDAYLQGSRAARTLVRAIRGDFTPTHAARKVPVISPTVLQWTGGTAWMSLINRALIWEAREPDVFVNVFFGFPWSDVPDAGMFVQVTTNGNAALAQKVVADMSATIWRQKDSLLSSAKILGIPEAVSRARQAVDAGQFPVVIADHSDRSGYATWILAESLRQRVSRTLFATIADDTVLDRLQDGRVAVGDAFEMAVGGRVDASAGSPVVVRGTISYVPDLKPKDDGRLPFVTVSFGDNNAVVISRYLTQVMEPVELNAFGIDRDAYRTFVIKSRVHFRRGFDDSGFAKEILVTEPDEAFLGTVKLDGLDYRHLDLGKFYPYGDVEM</sequence>
<dbReference type="AlphaFoldDB" id="A0A1H2PT23"/>
<dbReference type="OrthoDB" id="5288421at2"/>
<dbReference type="Pfam" id="PF07364">
    <property type="entry name" value="DUF1485"/>
    <property type="match status" value="1"/>
</dbReference>
<gene>
    <name evidence="3" type="ORF">SAMN05216551_11127</name>
</gene>
<proteinExistence type="predicted"/>
<accession>A0A1H2PT23</accession>
<reference evidence="4" key="1">
    <citation type="submission" date="2016-09" db="EMBL/GenBank/DDBJ databases">
        <authorList>
            <person name="Varghese N."/>
            <person name="Submissions S."/>
        </authorList>
    </citation>
    <scope>NUCLEOTIDE SEQUENCE [LARGE SCALE GENOMIC DNA]</scope>
    <source>
        <strain evidence="4">JS23</strain>
    </source>
</reference>
<feature type="domain" description="Microcystin LR degradation protein MlrC C-terminal" evidence="1">
    <location>
        <begin position="319"/>
        <end position="453"/>
    </location>
</feature>
<protein>
    <submittedName>
        <fullName evidence="3">Microcystin degradation protein MlrC, contains DUF1485 domain</fullName>
    </submittedName>
</protein>
<dbReference type="EMBL" id="FNLO01000011">
    <property type="protein sequence ID" value="SDV50248.1"/>
    <property type="molecule type" value="Genomic_DNA"/>
</dbReference>
<dbReference type="RefSeq" id="WP_091911039.1">
    <property type="nucleotide sequence ID" value="NZ_FNLO01000011.1"/>
</dbReference>
<evidence type="ECO:0000313" key="4">
    <source>
        <dbReference type="Proteomes" id="UP000243719"/>
    </source>
</evidence>
<name>A0A1H2PT23_9BURK</name>
<dbReference type="InterPro" id="IPR015995">
    <property type="entry name" value="MlrC_N"/>
</dbReference>
<evidence type="ECO:0000259" key="2">
    <source>
        <dbReference type="Pfam" id="PF07364"/>
    </source>
</evidence>
<dbReference type="Proteomes" id="UP000243719">
    <property type="component" value="Unassembled WGS sequence"/>
</dbReference>
<dbReference type="Pfam" id="PF07171">
    <property type="entry name" value="MlrC_C"/>
    <property type="match status" value="1"/>
</dbReference>
<organism evidence="3 4">
    <name type="scientific">Chitinasiproducens palmae</name>
    <dbReference type="NCBI Taxonomy" id="1770053"/>
    <lineage>
        <taxon>Bacteria</taxon>
        <taxon>Pseudomonadati</taxon>
        <taxon>Pseudomonadota</taxon>
        <taxon>Betaproteobacteria</taxon>
        <taxon>Burkholderiales</taxon>
        <taxon>Burkholderiaceae</taxon>
        <taxon>Chitinasiproducens</taxon>
    </lineage>
</organism>
<evidence type="ECO:0000313" key="3">
    <source>
        <dbReference type="EMBL" id="SDV50248.1"/>
    </source>
</evidence>